<dbReference type="Pfam" id="PF25948">
    <property type="entry name" value="DUF7986"/>
    <property type="match status" value="1"/>
</dbReference>
<dbReference type="Proteomes" id="UP000622552">
    <property type="component" value="Unassembled WGS sequence"/>
</dbReference>
<evidence type="ECO:0000313" key="2">
    <source>
        <dbReference type="Proteomes" id="UP000622552"/>
    </source>
</evidence>
<organism evidence="1 2">
    <name type="scientific">Longispora fulva</name>
    <dbReference type="NCBI Taxonomy" id="619741"/>
    <lineage>
        <taxon>Bacteria</taxon>
        <taxon>Bacillati</taxon>
        <taxon>Actinomycetota</taxon>
        <taxon>Actinomycetes</taxon>
        <taxon>Micromonosporales</taxon>
        <taxon>Micromonosporaceae</taxon>
        <taxon>Longispora</taxon>
    </lineage>
</organism>
<keyword evidence="2" id="KW-1185">Reference proteome</keyword>
<gene>
    <name evidence="1" type="ORF">IW245_004512</name>
</gene>
<sequence length="382" mass="44114">MTEDLVARSGDLKSELVTFSQRSRYDQAFHEALHRQGMELARASDEQLIMFVDYFVLQHRLRDGRTVVEEFVAARRDLTEQERDLLLGWREVVEGVFEVQARDGDALIMVNLIDDLRYRVRSNMGPAVFRQMPRRSFVITRLVPIGQEWLISGSTAVFRAGQRQQIERIAADLAVRQPGLVLRNPDKLAQAWELQRAERSRFIRFFGSDLVVLPGDQFADRMREYEEFSEREILAALAAQGTPPRPSVKPPAPVDYTAGLMDSETVAVIYDEVEGLNFYADFGLIEAAFADPALLRRRIYRERVLDYLDDESVSPLPFHRLADRDHSRASEVFRRLLRRPGFDWQRDGEQVMRDRKAWFYQQPPLPSITPISDRLAAVVSRS</sequence>
<evidence type="ECO:0000313" key="1">
    <source>
        <dbReference type="EMBL" id="MBG6138318.1"/>
    </source>
</evidence>
<proteinExistence type="predicted"/>
<dbReference type="RefSeq" id="WP_197005093.1">
    <property type="nucleotide sequence ID" value="NZ_BONS01000017.1"/>
</dbReference>
<name>A0A8J7GD23_9ACTN</name>
<comment type="caution">
    <text evidence="1">The sequence shown here is derived from an EMBL/GenBank/DDBJ whole genome shotgun (WGS) entry which is preliminary data.</text>
</comment>
<protein>
    <submittedName>
        <fullName evidence="1">Uncharacterized protein</fullName>
    </submittedName>
</protein>
<dbReference type="InterPro" id="IPR058292">
    <property type="entry name" value="DUF7986"/>
</dbReference>
<dbReference type="EMBL" id="JADOUF010000001">
    <property type="protein sequence ID" value="MBG6138318.1"/>
    <property type="molecule type" value="Genomic_DNA"/>
</dbReference>
<reference evidence="1" key="1">
    <citation type="submission" date="2020-11" db="EMBL/GenBank/DDBJ databases">
        <title>Sequencing the genomes of 1000 actinobacteria strains.</title>
        <authorList>
            <person name="Klenk H.-P."/>
        </authorList>
    </citation>
    <scope>NUCLEOTIDE SEQUENCE</scope>
    <source>
        <strain evidence="1">DSM 45356</strain>
    </source>
</reference>
<accession>A0A8J7GD23</accession>
<dbReference type="AlphaFoldDB" id="A0A8J7GD23"/>